<feature type="region of interest" description="Disordered" evidence="1">
    <location>
        <begin position="1"/>
        <end position="27"/>
    </location>
</feature>
<dbReference type="KEGG" id="ppw:PputW619_3592"/>
<dbReference type="OrthoDB" id="7030805at2"/>
<dbReference type="Pfam" id="PF13384">
    <property type="entry name" value="HTH_23"/>
    <property type="match status" value="1"/>
</dbReference>
<evidence type="ECO:0000256" key="1">
    <source>
        <dbReference type="SAM" id="MobiDB-lite"/>
    </source>
</evidence>
<gene>
    <name evidence="2" type="ordered locus">PputW619_3592</name>
</gene>
<dbReference type="EMBL" id="CP000949">
    <property type="protein sequence ID" value="ACA74074.1"/>
    <property type="molecule type" value="Genomic_DNA"/>
</dbReference>
<name>B1JBZ8_PSEPW</name>
<dbReference type="AlphaFoldDB" id="B1JBZ8"/>
<dbReference type="HOGENOM" id="CLU_905758_0_0_6"/>
<accession>B1JBZ8</accession>
<organism evidence="2">
    <name type="scientific">Pseudomonas putida (strain W619)</name>
    <dbReference type="NCBI Taxonomy" id="390235"/>
    <lineage>
        <taxon>Bacteria</taxon>
        <taxon>Pseudomonadati</taxon>
        <taxon>Pseudomonadota</taxon>
        <taxon>Gammaproteobacteria</taxon>
        <taxon>Pseudomonadales</taxon>
        <taxon>Pseudomonadaceae</taxon>
        <taxon>Pseudomonas</taxon>
    </lineage>
</organism>
<sequence length="307" mass="33964">MEVPKIKSYTTPQAHDSKTLESQRSKLAQAHTRTVNSHVYDVVTGEYYGVYTTSTYSPEPIYYTIGTPARLGENWLIEDDCSVSPLETSDTHSHPTELAPVIELCHHEQTSEVRTSSTRGPKPQLTDNPLAPALCILKFEERPTPWLDDIVFGAIYTGPGVIAGKHSASLPDVMSVLRLSVISIAAAANCLLNHELRPMSTRQLQRVIEAARTALRGIALYLERHPQILQSIDLQVDFDTFWSPPQAAPTKVPSNEHPMKQQALMMIKAEVPVKTIAKALGISKNTAKQWKQAATRANYREGSVEGN</sequence>
<reference evidence="2" key="1">
    <citation type="submission" date="2008-02" db="EMBL/GenBank/DDBJ databases">
        <title>Complete sequence of Psuedomonas putida W619.</title>
        <authorList>
            <consortium name="US DOE Joint Genome Institute"/>
            <person name="Copeland A."/>
            <person name="Lucas S."/>
            <person name="Lapidus A."/>
            <person name="Barry K."/>
            <person name="Detter J.C."/>
            <person name="Glavina del Rio T."/>
            <person name="Dalin E."/>
            <person name="Tice H."/>
            <person name="Pitluck S."/>
            <person name="Chain P."/>
            <person name="Malfatti S."/>
            <person name="Shin M."/>
            <person name="Vergez L."/>
            <person name="Schmutz J."/>
            <person name="Larimer F."/>
            <person name="Land M."/>
            <person name="Hauser L."/>
            <person name="Kyrpides N."/>
            <person name="Kim E."/>
            <person name="Taghavi S."/>
            <person name="Vangronsveld D."/>
            <person name="van der Lelie D."/>
            <person name="Richardson P."/>
        </authorList>
    </citation>
    <scope>NUCLEOTIDE SEQUENCE</scope>
    <source>
        <strain evidence="2">W619</strain>
    </source>
</reference>
<proteinExistence type="predicted"/>
<evidence type="ECO:0000313" key="2">
    <source>
        <dbReference type="EMBL" id="ACA74074.1"/>
    </source>
</evidence>
<protein>
    <submittedName>
        <fullName evidence="2">Uncharacterized protein</fullName>
    </submittedName>
</protein>
<feature type="compositionally biased region" description="Basic and acidic residues" evidence="1">
    <location>
        <begin position="15"/>
        <end position="24"/>
    </location>
</feature>